<dbReference type="InterPro" id="IPR008988">
    <property type="entry name" value="Transcriptional_repressor_C"/>
</dbReference>
<comment type="caution">
    <text evidence="3">The sequence shown here is derived from an EMBL/GenBank/DDBJ whole genome shotgun (WGS) entry which is preliminary data.</text>
</comment>
<organism evidence="3 4">
    <name type="scientific">Rubripirellula amarantea</name>
    <dbReference type="NCBI Taxonomy" id="2527999"/>
    <lineage>
        <taxon>Bacteria</taxon>
        <taxon>Pseudomonadati</taxon>
        <taxon>Planctomycetota</taxon>
        <taxon>Planctomycetia</taxon>
        <taxon>Pirellulales</taxon>
        <taxon>Pirellulaceae</taxon>
        <taxon>Rubripirellula</taxon>
    </lineage>
</organism>
<dbReference type="InterPro" id="IPR038157">
    <property type="entry name" value="FeoA_core_dom"/>
</dbReference>
<keyword evidence="4" id="KW-1185">Reference proteome</keyword>
<dbReference type="AlphaFoldDB" id="A0A5C5WUH2"/>
<proteinExistence type="predicted"/>
<dbReference type="SUPFAM" id="SSF50037">
    <property type="entry name" value="C-terminal domain of transcriptional repressors"/>
    <property type="match status" value="1"/>
</dbReference>
<dbReference type="RefSeq" id="WP_146514440.1">
    <property type="nucleotide sequence ID" value="NZ_SJPI01000001.1"/>
</dbReference>
<accession>A0A5C5WUH2</accession>
<gene>
    <name evidence="3" type="ORF">Pla22_20340</name>
</gene>
<dbReference type="InterPro" id="IPR007167">
    <property type="entry name" value="Fe-transptr_FeoA-like"/>
</dbReference>
<evidence type="ECO:0000313" key="3">
    <source>
        <dbReference type="EMBL" id="TWT54387.1"/>
    </source>
</evidence>
<dbReference type="InterPro" id="IPR052713">
    <property type="entry name" value="FeoA"/>
</dbReference>
<dbReference type="Pfam" id="PF04023">
    <property type="entry name" value="FeoA"/>
    <property type="match status" value="1"/>
</dbReference>
<dbReference type="EMBL" id="SJPI01000001">
    <property type="protein sequence ID" value="TWT54387.1"/>
    <property type="molecule type" value="Genomic_DNA"/>
</dbReference>
<dbReference type="PANTHER" id="PTHR42954">
    <property type="entry name" value="FE(2+) TRANSPORT PROTEIN A"/>
    <property type="match status" value="1"/>
</dbReference>
<dbReference type="OrthoDB" id="9811076at2"/>
<dbReference type="Proteomes" id="UP000316598">
    <property type="component" value="Unassembled WGS sequence"/>
</dbReference>
<evidence type="ECO:0000313" key="4">
    <source>
        <dbReference type="Proteomes" id="UP000316598"/>
    </source>
</evidence>
<evidence type="ECO:0000259" key="2">
    <source>
        <dbReference type="SMART" id="SM00899"/>
    </source>
</evidence>
<reference evidence="3 4" key="1">
    <citation type="submission" date="2019-02" db="EMBL/GenBank/DDBJ databases">
        <title>Deep-cultivation of Planctomycetes and their phenomic and genomic characterization uncovers novel biology.</title>
        <authorList>
            <person name="Wiegand S."/>
            <person name="Jogler M."/>
            <person name="Boedeker C."/>
            <person name="Pinto D."/>
            <person name="Vollmers J."/>
            <person name="Rivas-Marin E."/>
            <person name="Kohn T."/>
            <person name="Peeters S.H."/>
            <person name="Heuer A."/>
            <person name="Rast P."/>
            <person name="Oberbeckmann S."/>
            <person name="Bunk B."/>
            <person name="Jeske O."/>
            <person name="Meyerdierks A."/>
            <person name="Storesund J.E."/>
            <person name="Kallscheuer N."/>
            <person name="Luecker S."/>
            <person name="Lage O.M."/>
            <person name="Pohl T."/>
            <person name="Merkel B.J."/>
            <person name="Hornburger P."/>
            <person name="Mueller R.-W."/>
            <person name="Bruemmer F."/>
            <person name="Labrenz M."/>
            <person name="Spormann A.M."/>
            <person name="Op Den Camp H."/>
            <person name="Overmann J."/>
            <person name="Amann R."/>
            <person name="Jetten M.S.M."/>
            <person name="Mascher T."/>
            <person name="Medema M.H."/>
            <person name="Devos D.P."/>
            <person name="Kaster A.-K."/>
            <person name="Ovreas L."/>
            <person name="Rohde M."/>
            <person name="Galperin M.Y."/>
            <person name="Jogler C."/>
        </authorList>
    </citation>
    <scope>NUCLEOTIDE SEQUENCE [LARGE SCALE GENOMIC DNA]</scope>
    <source>
        <strain evidence="3 4">Pla22</strain>
    </source>
</reference>
<dbReference type="PANTHER" id="PTHR42954:SF2">
    <property type="entry name" value="FE(2+) TRANSPORT PROTEIN A"/>
    <property type="match status" value="1"/>
</dbReference>
<feature type="domain" description="Ferrous iron transporter FeoA-like" evidence="2">
    <location>
        <begin position="12"/>
        <end position="84"/>
    </location>
</feature>
<dbReference type="Gene3D" id="2.30.30.90">
    <property type="match status" value="1"/>
</dbReference>
<sequence length="86" mass="9154">MSATLTPATSLMTLDQLAPGQSARIIRIEGVDGISSRLREMGFIAGELVQYIRRAPFKGPVNCGVAGARIAVRDGEARRVEVEVVG</sequence>
<protein>
    <submittedName>
        <fullName evidence="3">FeoA domain protein</fullName>
    </submittedName>
</protein>
<dbReference type="GO" id="GO:0046914">
    <property type="term" value="F:transition metal ion binding"/>
    <property type="evidence" value="ECO:0007669"/>
    <property type="project" value="InterPro"/>
</dbReference>
<evidence type="ECO:0000256" key="1">
    <source>
        <dbReference type="ARBA" id="ARBA00023004"/>
    </source>
</evidence>
<dbReference type="SMART" id="SM00899">
    <property type="entry name" value="FeoA"/>
    <property type="match status" value="1"/>
</dbReference>
<keyword evidence="1" id="KW-0408">Iron</keyword>
<name>A0A5C5WUH2_9BACT</name>